<organism evidence="1 2">
    <name type="scientific">Seonamhaeicola maritimus</name>
    <dbReference type="NCBI Taxonomy" id="2591822"/>
    <lineage>
        <taxon>Bacteria</taxon>
        <taxon>Pseudomonadati</taxon>
        <taxon>Bacteroidota</taxon>
        <taxon>Flavobacteriia</taxon>
        <taxon>Flavobacteriales</taxon>
        <taxon>Flavobacteriaceae</taxon>
    </lineage>
</organism>
<dbReference type="RefSeq" id="WP_147767371.1">
    <property type="nucleotide sequence ID" value="NZ_VRKQ01000008.1"/>
</dbReference>
<dbReference type="EMBL" id="VRKQ01000008">
    <property type="protein sequence ID" value="TXG39802.1"/>
    <property type="molecule type" value="Genomic_DNA"/>
</dbReference>
<accession>A0A5C7GNE7</accession>
<sequence>MKTFYTLIILFLFTVSIHAQIDSKKKSLSIPAVENEKDSLDASPIVPLKSITSGNNNALNSPKSTVNLKTPKKEFSMFGEKFGNPGELYKDRFKKHENSIKEQEGLGTKGSKIDVFFGDHRTKSKHARVMYRDYGLEDGDIIRVSVNDEILEYRVGLINAFRGFKIELKEGVNKIEFLALNEGYALPNTAHFRVVDDNNNIIAADMWALSINVKGTVNIIKE</sequence>
<gene>
    <name evidence="1" type="ORF">FUA22_08020</name>
</gene>
<reference evidence="1 2" key="1">
    <citation type="submission" date="2019-08" db="EMBL/GenBank/DDBJ databases">
        <title>Seonamhaeicola sediminis sp. nov., isolated from marine sediment.</title>
        <authorList>
            <person name="Cao W.R."/>
        </authorList>
    </citation>
    <scope>NUCLEOTIDE SEQUENCE [LARGE SCALE GENOMIC DNA]</scope>
    <source>
        <strain evidence="1 2">1505</strain>
    </source>
</reference>
<keyword evidence="2" id="KW-1185">Reference proteome</keyword>
<evidence type="ECO:0000313" key="2">
    <source>
        <dbReference type="Proteomes" id="UP000321080"/>
    </source>
</evidence>
<proteinExistence type="predicted"/>
<protein>
    <submittedName>
        <fullName evidence="1">Uncharacterized protein</fullName>
    </submittedName>
</protein>
<dbReference type="Proteomes" id="UP000321080">
    <property type="component" value="Unassembled WGS sequence"/>
</dbReference>
<evidence type="ECO:0000313" key="1">
    <source>
        <dbReference type="EMBL" id="TXG39802.1"/>
    </source>
</evidence>
<name>A0A5C7GNE7_9FLAO</name>
<comment type="caution">
    <text evidence="1">The sequence shown here is derived from an EMBL/GenBank/DDBJ whole genome shotgun (WGS) entry which is preliminary data.</text>
</comment>
<dbReference type="OrthoDB" id="1148517at2"/>
<dbReference type="AlphaFoldDB" id="A0A5C7GNE7"/>